<name>A0ABU7E4B0_9TELE</name>
<dbReference type="EMBL" id="JAHUTJ010044458">
    <property type="protein sequence ID" value="MED6281992.1"/>
    <property type="molecule type" value="Genomic_DNA"/>
</dbReference>
<evidence type="ECO:0000313" key="2">
    <source>
        <dbReference type="EMBL" id="MED6281992.1"/>
    </source>
</evidence>
<feature type="transmembrane region" description="Helical" evidence="1">
    <location>
        <begin position="65"/>
        <end position="86"/>
    </location>
</feature>
<keyword evidence="1" id="KW-1133">Transmembrane helix</keyword>
<reference evidence="2 3" key="1">
    <citation type="submission" date="2021-06" db="EMBL/GenBank/DDBJ databases">
        <authorList>
            <person name="Palmer J.M."/>
        </authorList>
    </citation>
    <scope>NUCLEOTIDE SEQUENCE [LARGE SCALE GENOMIC DNA]</scope>
    <source>
        <strain evidence="2 3">CL_MEX2019</strain>
        <tissue evidence="2">Muscle</tissue>
    </source>
</reference>
<comment type="caution">
    <text evidence="2">The sequence shown here is derived from an EMBL/GenBank/DDBJ whole genome shotgun (WGS) entry which is preliminary data.</text>
</comment>
<evidence type="ECO:0000313" key="3">
    <source>
        <dbReference type="Proteomes" id="UP001352852"/>
    </source>
</evidence>
<protein>
    <submittedName>
        <fullName evidence="2">Uncharacterized protein</fullName>
    </submittedName>
</protein>
<evidence type="ECO:0000256" key="1">
    <source>
        <dbReference type="SAM" id="Phobius"/>
    </source>
</evidence>
<keyword evidence="3" id="KW-1185">Reference proteome</keyword>
<gene>
    <name evidence="2" type="ORF">CHARACLAT_027467</name>
</gene>
<organism evidence="2 3">
    <name type="scientific">Characodon lateralis</name>
    <dbReference type="NCBI Taxonomy" id="208331"/>
    <lineage>
        <taxon>Eukaryota</taxon>
        <taxon>Metazoa</taxon>
        <taxon>Chordata</taxon>
        <taxon>Craniata</taxon>
        <taxon>Vertebrata</taxon>
        <taxon>Euteleostomi</taxon>
        <taxon>Actinopterygii</taxon>
        <taxon>Neopterygii</taxon>
        <taxon>Teleostei</taxon>
        <taxon>Neoteleostei</taxon>
        <taxon>Acanthomorphata</taxon>
        <taxon>Ovalentaria</taxon>
        <taxon>Atherinomorphae</taxon>
        <taxon>Cyprinodontiformes</taxon>
        <taxon>Goodeidae</taxon>
        <taxon>Characodon</taxon>
    </lineage>
</organism>
<accession>A0ABU7E4B0</accession>
<dbReference type="Proteomes" id="UP001352852">
    <property type="component" value="Unassembled WGS sequence"/>
</dbReference>
<keyword evidence="1" id="KW-0472">Membrane</keyword>
<proteinExistence type="predicted"/>
<sequence>MLLASPCESKSPHPHLLYFDHLSILPHSYLKSAPHCSPPPHHPPLHHSLYYGSVADKQQAGSSTVVVAVVVCVLLLLLLVALIYFVSKKTTFCSKKDKKEASTGQVNNIVVEMKTEKANEEAGLLNKKVNTEQ</sequence>
<keyword evidence="1" id="KW-0812">Transmembrane</keyword>